<organism evidence="1">
    <name type="scientific">Sesamum radiatum</name>
    <name type="common">Black benniseed</name>
    <dbReference type="NCBI Taxonomy" id="300843"/>
    <lineage>
        <taxon>Eukaryota</taxon>
        <taxon>Viridiplantae</taxon>
        <taxon>Streptophyta</taxon>
        <taxon>Embryophyta</taxon>
        <taxon>Tracheophyta</taxon>
        <taxon>Spermatophyta</taxon>
        <taxon>Magnoliopsida</taxon>
        <taxon>eudicotyledons</taxon>
        <taxon>Gunneridae</taxon>
        <taxon>Pentapetalae</taxon>
        <taxon>asterids</taxon>
        <taxon>lamiids</taxon>
        <taxon>Lamiales</taxon>
        <taxon>Pedaliaceae</taxon>
        <taxon>Sesamum</taxon>
    </lineage>
</organism>
<dbReference type="EMBL" id="JACGWJ010000024">
    <property type="protein sequence ID" value="KAL0319718.1"/>
    <property type="molecule type" value="Genomic_DNA"/>
</dbReference>
<reference evidence="1" key="1">
    <citation type="submission" date="2020-06" db="EMBL/GenBank/DDBJ databases">
        <authorList>
            <person name="Li T."/>
            <person name="Hu X."/>
            <person name="Zhang T."/>
            <person name="Song X."/>
            <person name="Zhang H."/>
            <person name="Dai N."/>
            <person name="Sheng W."/>
            <person name="Hou X."/>
            <person name="Wei L."/>
        </authorList>
    </citation>
    <scope>NUCLEOTIDE SEQUENCE</scope>
    <source>
        <strain evidence="1">G02</strain>
        <tissue evidence="1">Leaf</tissue>
    </source>
</reference>
<comment type="caution">
    <text evidence="1">The sequence shown here is derived from an EMBL/GenBank/DDBJ whole genome shotgun (WGS) entry which is preliminary data.</text>
</comment>
<dbReference type="AlphaFoldDB" id="A0AAW2LN71"/>
<proteinExistence type="predicted"/>
<evidence type="ECO:0000313" key="1">
    <source>
        <dbReference type="EMBL" id="KAL0319718.1"/>
    </source>
</evidence>
<sequence length="76" mass="7915">MSSSDSPHDNLVRRRGEVPLAAGAGAASTDLSVEALSLTSQLVEAWSSTSRLVEALPSASPVKVAARPGVWSRWAL</sequence>
<accession>A0AAW2LN71</accession>
<reference evidence="1" key="2">
    <citation type="journal article" date="2024" name="Plant">
        <title>Genomic evolution and insights into agronomic trait innovations of Sesamum species.</title>
        <authorList>
            <person name="Miao H."/>
            <person name="Wang L."/>
            <person name="Qu L."/>
            <person name="Liu H."/>
            <person name="Sun Y."/>
            <person name="Le M."/>
            <person name="Wang Q."/>
            <person name="Wei S."/>
            <person name="Zheng Y."/>
            <person name="Lin W."/>
            <person name="Duan Y."/>
            <person name="Cao H."/>
            <person name="Xiong S."/>
            <person name="Wang X."/>
            <person name="Wei L."/>
            <person name="Li C."/>
            <person name="Ma Q."/>
            <person name="Ju M."/>
            <person name="Zhao R."/>
            <person name="Li G."/>
            <person name="Mu C."/>
            <person name="Tian Q."/>
            <person name="Mei H."/>
            <person name="Zhang T."/>
            <person name="Gao T."/>
            <person name="Zhang H."/>
        </authorList>
    </citation>
    <scope>NUCLEOTIDE SEQUENCE</scope>
    <source>
        <strain evidence="1">G02</strain>
    </source>
</reference>
<gene>
    <name evidence="1" type="ORF">Sradi_5233300</name>
</gene>
<protein>
    <submittedName>
        <fullName evidence="1">Uncharacterized protein</fullName>
    </submittedName>
</protein>
<name>A0AAW2LN71_SESRA</name>